<evidence type="ECO:0000256" key="1">
    <source>
        <dbReference type="SAM" id="MobiDB-lite"/>
    </source>
</evidence>
<dbReference type="AlphaFoldDB" id="D3SSW6"/>
<evidence type="ECO:0000313" key="3">
    <source>
        <dbReference type="EMBL" id="ELY23961.1"/>
    </source>
</evidence>
<feature type="compositionally biased region" description="Basic and acidic residues" evidence="1">
    <location>
        <begin position="95"/>
        <end position="107"/>
    </location>
</feature>
<feature type="compositionally biased region" description="Acidic residues" evidence="1">
    <location>
        <begin position="312"/>
        <end position="326"/>
    </location>
</feature>
<dbReference type="RefSeq" id="WP_004267972.1">
    <property type="nucleotide sequence ID" value="NC_013922.1"/>
</dbReference>
<dbReference type="GeneID" id="8824165"/>
<gene>
    <name evidence="2" type="ordered locus">Nmag_1333</name>
    <name evidence="3" type="ORF">C500_19185</name>
</gene>
<dbReference type="PaxDb" id="547559-Nmag_1333"/>
<dbReference type="Proteomes" id="UP000001879">
    <property type="component" value="Chromosome"/>
</dbReference>
<organism evidence="2 4">
    <name type="scientific">Natrialba magadii (strain ATCC 43099 / DSM 3394 / CCM 3739 / CIP 104546 / IAM 13178 / JCM 8861 / NBRC 102185 / NCIMB 2190 / MS3)</name>
    <name type="common">Natronobacterium magadii</name>
    <dbReference type="NCBI Taxonomy" id="547559"/>
    <lineage>
        <taxon>Archaea</taxon>
        <taxon>Methanobacteriati</taxon>
        <taxon>Methanobacteriota</taxon>
        <taxon>Stenosarchaea group</taxon>
        <taxon>Halobacteria</taxon>
        <taxon>Halobacteriales</taxon>
        <taxon>Natrialbaceae</taxon>
        <taxon>Natrialba</taxon>
    </lineage>
</organism>
<dbReference type="PATRIC" id="fig|547559.17.peg.3785"/>
<dbReference type="KEGG" id="nmg:Nmag_1333"/>
<evidence type="ECO:0000313" key="4">
    <source>
        <dbReference type="Proteomes" id="UP000001879"/>
    </source>
</evidence>
<name>D3SSW6_NATMM</name>
<feature type="region of interest" description="Disordered" evidence="1">
    <location>
        <begin position="89"/>
        <end position="120"/>
    </location>
</feature>
<proteinExistence type="predicted"/>
<keyword evidence="4" id="KW-1185">Reference proteome</keyword>
<dbReference type="HOGENOM" id="CLU_747257_0_0_2"/>
<dbReference type="Proteomes" id="UP000011543">
    <property type="component" value="Unassembled WGS sequence"/>
</dbReference>
<reference evidence="2" key="4">
    <citation type="submission" date="2016-09" db="EMBL/GenBank/DDBJ databases">
        <authorList>
            <person name="Pfeiffer F."/>
        </authorList>
    </citation>
    <scope>NUCLEOTIDE SEQUENCE</scope>
    <source>
        <strain evidence="2">ATCC 43099</strain>
    </source>
</reference>
<protein>
    <submittedName>
        <fullName evidence="2">Uncharacterized protein</fullName>
    </submittedName>
</protein>
<feature type="compositionally biased region" description="Gly residues" evidence="1">
    <location>
        <begin position="276"/>
        <end position="286"/>
    </location>
</feature>
<evidence type="ECO:0000313" key="5">
    <source>
        <dbReference type="Proteomes" id="UP000011543"/>
    </source>
</evidence>
<feature type="compositionally biased region" description="Basic and acidic residues" evidence="1">
    <location>
        <begin position="292"/>
        <end position="302"/>
    </location>
</feature>
<reference evidence="4" key="1">
    <citation type="submission" date="2010-02" db="EMBL/GenBank/DDBJ databases">
        <title>Complete sequence of chromosome of Natrialba magadii ATCC 43099.</title>
        <authorList>
            <consortium name="US DOE Joint Genome Institute"/>
            <person name="Lucas S."/>
            <person name="Copeland A."/>
            <person name="Lapidus A."/>
            <person name="Cheng J.-F."/>
            <person name="Bruce D."/>
            <person name="Goodwin L."/>
            <person name="Pitluck S."/>
            <person name="Davenport K."/>
            <person name="Saunders E."/>
            <person name="Detter J.C."/>
            <person name="Han C."/>
            <person name="Tapia R."/>
            <person name="Land M."/>
            <person name="Hauser L."/>
            <person name="Kyrpides N."/>
            <person name="Mikhailova N."/>
            <person name="De Castro R.E."/>
            <person name="Maupin-Furlow J.A."/>
            <person name="Woyke T."/>
        </authorList>
    </citation>
    <scope>NUCLEOTIDE SEQUENCE [LARGE SCALE GENOMIC DNA]</scope>
    <source>
        <strain evidence="4">ATCC 43099 / DSM 3394 / CCM 3739 / CIP 104546 / IAM 13178 / JCM 8861 / NBRC 102185 / NCIMB 2190 / MS3</strain>
    </source>
</reference>
<sequence>MKRTRRAALALVAGSSSLLAVETLGYSSSSVDRSFTADVVDDERAYLGLDEESPNDGQLFDSSREAPAAFDVVNQFTVSIEVAVAFESDGGSENEGAHPTDSNRPDLRVGTIEDGEFTPGVHASLTPGAQQSRLAVDLNPCGISHGELAAERSGTLIITAKNDASDADGSEAMATVSRSFVLESNLLARIGVPWSDAVAVVRAESGAELVVEVVDCPSGETRTRLETGLDFPAILRLIPERHDNSSARREQRDLTVDSIDEIEATVEQSTPNGEPKNGGNGSGENSGNGQRDTSENNSDDRTGSGPSSTSGDGDDGNTEPAEDNVTDEATRQPTQDNEPYVEVTPKSIAPNESDADVPVKTIRVPFPATD</sequence>
<feature type="region of interest" description="Disordered" evidence="1">
    <location>
        <begin position="265"/>
        <end position="370"/>
    </location>
</feature>
<evidence type="ECO:0000313" key="2">
    <source>
        <dbReference type="EMBL" id="ADD04912.1"/>
    </source>
</evidence>
<dbReference type="EMBL" id="CP001932">
    <property type="protein sequence ID" value="ADD04912.1"/>
    <property type="molecule type" value="Genomic_DNA"/>
</dbReference>
<dbReference type="OrthoDB" id="170571at2157"/>
<dbReference type="EMBL" id="AOHS01000060">
    <property type="protein sequence ID" value="ELY23961.1"/>
    <property type="molecule type" value="Genomic_DNA"/>
</dbReference>
<dbReference type="eggNOG" id="arCOG02696">
    <property type="taxonomic scope" value="Archaea"/>
</dbReference>
<accession>D3SSW6</accession>
<reference evidence="3 5" key="3">
    <citation type="journal article" date="2014" name="PLoS Genet.">
        <title>Phylogenetically driven sequencing of extremely halophilic archaea reveals strategies for static and dynamic osmo-response.</title>
        <authorList>
            <person name="Becker E.A."/>
            <person name="Seitzer P.M."/>
            <person name="Tritt A."/>
            <person name="Larsen D."/>
            <person name="Krusor M."/>
            <person name="Yao A.I."/>
            <person name="Wu D."/>
            <person name="Madern D."/>
            <person name="Eisen J.A."/>
            <person name="Darling A.E."/>
            <person name="Facciotti M.T."/>
        </authorList>
    </citation>
    <scope>NUCLEOTIDE SEQUENCE [LARGE SCALE GENOMIC DNA]</scope>
    <source>
        <strain evidence="5">ATCC 43099 / DSM 3394 / CCM 3739 / CIP 104546 / IAM 13178 / JCM 8861 / NBRC 102185 / NCIMB 2190 / MS3</strain>
        <strain evidence="3">MS-3</strain>
    </source>
</reference>
<reference evidence="2 4" key="2">
    <citation type="journal article" date="2012" name="BMC Genomics">
        <title>A comparative genomics perspective on the genetic content of the alkaliphilic haloarchaeon Natrialba magadii ATCC 43099T.</title>
        <authorList>
            <person name="Siddaramappa S."/>
            <person name="Challacombe J.F."/>
            <person name="Decastro R.E."/>
            <person name="Pfeiffer F."/>
            <person name="Sastre D.E."/>
            <person name="Gimenez M.I."/>
            <person name="Paggi R.A."/>
            <person name="Detter J.C."/>
            <person name="Davenport K.W."/>
            <person name="Goodwin L.A."/>
            <person name="Kyrpides N."/>
            <person name="Tapia R."/>
            <person name="Pitluck S."/>
            <person name="Lucas S."/>
            <person name="Woyke T."/>
            <person name="Maupin-Furlow J.A."/>
        </authorList>
    </citation>
    <scope>NUCLEOTIDE SEQUENCE [LARGE SCALE GENOMIC DNA]</scope>
    <source>
        <strain evidence="2">ATCC 43099</strain>
        <strain evidence="4">ATCC 43099 / DSM 3394 / CCM 3739 / CIP 104546 / IAM 13178 / JCM 8861 / NBRC 102185 / NCIMB 2190 / MS3</strain>
    </source>
</reference>